<feature type="non-terminal residue" evidence="1">
    <location>
        <position position="161"/>
    </location>
</feature>
<proteinExistence type="predicted"/>
<dbReference type="EMBL" id="BTSY01000005">
    <property type="protein sequence ID" value="GMT29626.1"/>
    <property type="molecule type" value="Genomic_DNA"/>
</dbReference>
<protein>
    <submittedName>
        <fullName evidence="1">Uncharacterized protein</fullName>
    </submittedName>
</protein>
<name>A0AAV5WBL8_9BILA</name>
<comment type="caution">
    <text evidence="1">The sequence shown here is derived from an EMBL/GenBank/DDBJ whole genome shotgun (WGS) entry which is preliminary data.</text>
</comment>
<evidence type="ECO:0000313" key="1">
    <source>
        <dbReference type="EMBL" id="GMT29626.1"/>
    </source>
</evidence>
<gene>
    <name evidence="1" type="ORF">PFISCL1PPCAC_20923</name>
</gene>
<keyword evidence="2" id="KW-1185">Reference proteome</keyword>
<dbReference type="Proteomes" id="UP001432322">
    <property type="component" value="Unassembled WGS sequence"/>
</dbReference>
<feature type="non-terminal residue" evidence="1">
    <location>
        <position position="1"/>
    </location>
</feature>
<reference evidence="1" key="1">
    <citation type="submission" date="2023-10" db="EMBL/GenBank/DDBJ databases">
        <title>Genome assembly of Pristionchus species.</title>
        <authorList>
            <person name="Yoshida K."/>
            <person name="Sommer R.J."/>
        </authorList>
    </citation>
    <scope>NUCLEOTIDE SEQUENCE</scope>
    <source>
        <strain evidence="1">RS5133</strain>
    </source>
</reference>
<sequence>RPDSRLYIEAFKRIIKNVEFGRIHASFDFANSYHSKFIKNFAAITAETVMYEKCKRNIQADVFIDKDSLITSYETIHKLRAIAGCRDVDGSQFRFRISQVVAADILYGSMGVDFAHLLKTRDLVRTNDDIQLYGKVTSSGGKLCPRTQYFPRGVYIDWTFD</sequence>
<evidence type="ECO:0000313" key="2">
    <source>
        <dbReference type="Proteomes" id="UP001432322"/>
    </source>
</evidence>
<dbReference type="AlphaFoldDB" id="A0AAV5WBL8"/>
<organism evidence="1 2">
    <name type="scientific">Pristionchus fissidentatus</name>
    <dbReference type="NCBI Taxonomy" id="1538716"/>
    <lineage>
        <taxon>Eukaryota</taxon>
        <taxon>Metazoa</taxon>
        <taxon>Ecdysozoa</taxon>
        <taxon>Nematoda</taxon>
        <taxon>Chromadorea</taxon>
        <taxon>Rhabditida</taxon>
        <taxon>Rhabditina</taxon>
        <taxon>Diplogasteromorpha</taxon>
        <taxon>Diplogasteroidea</taxon>
        <taxon>Neodiplogasteridae</taxon>
        <taxon>Pristionchus</taxon>
    </lineage>
</organism>
<accession>A0AAV5WBL8</accession>